<feature type="chain" id="PRO_5011600013" evidence="1">
    <location>
        <begin position="21"/>
        <end position="159"/>
    </location>
</feature>
<organism evidence="3 4">
    <name type="scientific">Pedobacter rhizosphaerae</name>
    <dbReference type="NCBI Taxonomy" id="390241"/>
    <lineage>
        <taxon>Bacteria</taxon>
        <taxon>Pseudomonadati</taxon>
        <taxon>Bacteroidota</taxon>
        <taxon>Sphingobacteriia</taxon>
        <taxon>Sphingobacteriales</taxon>
        <taxon>Sphingobacteriaceae</taxon>
        <taxon>Pedobacter</taxon>
    </lineage>
</organism>
<dbReference type="GO" id="GO:0016209">
    <property type="term" value="F:antioxidant activity"/>
    <property type="evidence" value="ECO:0007669"/>
    <property type="project" value="InterPro"/>
</dbReference>
<dbReference type="InterPro" id="IPR036249">
    <property type="entry name" value="Thioredoxin-like_sf"/>
</dbReference>
<dbReference type="InterPro" id="IPR013766">
    <property type="entry name" value="Thioredoxin_domain"/>
</dbReference>
<dbReference type="Gene3D" id="3.40.30.10">
    <property type="entry name" value="Glutaredoxin"/>
    <property type="match status" value="1"/>
</dbReference>
<reference evidence="3 4" key="1">
    <citation type="submission" date="2016-10" db="EMBL/GenBank/DDBJ databases">
        <authorList>
            <person name="de Groot N.N."/>
        </authorList>
    </citation>
    <scope>NUCLEOTIDE SEQUENCE [LARGE SCALE GENOMIC DNA]</scope>
    <source>
        <strain evidence="3 4">DSM 18610</strain>
    </source>
</reference>
<dbReference type="EMBL" id="FOGG01000009">
    <property type="protein sequence ID" value="SER45165.1"/>
    <property type="molecule type" value="Genomic_DNA"/>
</dbReference>
<dbReference type="STRING" id="390241.SAMN04488023_109103"/>
<accession>A0A1H9PB95</accession>
<evidence type="ECO:0000259" key="2">
    <source>
        <dbReference type="PROSITE" id="PS51352"/>
    </source>
</evidence>
<dbReference type="PROSITE" id="PS51352">
    <property type="entry name" value="THIOREDOXIN_2"/>
    <property type="match status" value="1"/>
</dbReference>
<gene>
    <name evidence="3" type="ORF">SAMN04488023_109103</name>
</gene>
<evidence type="ECO:0000313" key="4">
    <source>
        <dbReference type="Proteomes" id="UP000199572"/>
    </source>
</evidence>
<keyword evidence="4" id="KW-1185">Reference proteome</keyword>
<dbReference type="SUPFAM" id="SSF52833">
    <property type="entry name" value="Thioredoxin-like"/>
    <property type="match status" value="1"/>
</dbReference>
<dbReference type="GO" id="GO:0016491">
    <property type="term" value="F:oxidoreductase activity"/>
    <property type="evidence" value="ECO:0007669"/>
    <property type="project" value="InterPro"/>
</dbReference>
<dbReference type="AlphaFoldDB" id="A0A1H9PB95"/>
<protein>
    <submittedName>
        <fullName evidence="3">AhpC/TSA family protein</fullName>
    </submittedName>
</protein>
<evidence type="ECO:0000256" key="1">
    <source>
        <dbReference type="SAM" id="SignalP"/>
    </source>
</evidence>
<name>A0A1H9PB95_9SPHI</name>
<dbReference type="RefSeq" id="WP_090883788.1">
    <property type="nucleotide sequence ID" value="NZ_FOGG01000009.1"/>
</dbReference>
<dbReference type="InterPro" id="IPR000866">
    <property type="entry name" value="AhpC/TSA"/>
</dbReference>
<keyword evidence="1" id="KW-0732">Signal</keyword>
<feature type="domain" description="Thioredoxin" evidence="2">
    <location>
        <begin position="20"/>
        <end position="159"/>
    </location>
</feature>
<dbReference type="Proteomes" id="UP000199572">
    <property type="component" value="Unassembled WGS sequence"/>
</dbReference>
<sequence>MKSRLLFAVIFLFFVSVVNAQQPAALPLFTFYKLDGKPVSNINLKAGKKNLFILFDCTCEHCQRETKLLNTNYAAFKDVNIYMITLDEAYIIPKFFDSYAKGLNAKPNVTVLQDKKQIFIPTFLPSMYPAMYLYSPQGKLLAYNAGDGGIKKMLKTIKK</sequence>
<evidence type="ECO:0000313" key="3">
    <source>
        <dbReference type="EMBL" id="SER45165.1"/>
    </source>
</evidence>
<proteinExistence type="predicted"/>
<feature type="signal peptide" evidence="1">
    <location>
        <begin position="1"/>
        <end position="20"/>
    </location>
</feature>
<dbReference type="OrthoDB" id="662072at2"/>
<dbReference type="Pfam" id="PF00578">
    <property type="entry name" value="AhpC-TSA"/>
    <property type="match status" value="1"/>
</dbReference>